<dbReference type="PANTHER" id="PTHR11360:SF284">
    <property type="entry name" value="EG:103B4.3 PROTEIN-RELATED"/>
    <property type="match status" value="1"/>
</dbReference>
<feature type="transmembrane region" description="Helical" evidence="4">
    <location>
        <begin position="175"/>
        <end position="196"/>
    </location>
</feature>
<dbReference type="GO" id="GO:0016020">
    <property type="term" value="C:membrane"/>
    <property type="evidence" value="ECO:0007669"/>
    <property type="project" value="UniProtKB-SubCell"/>
</dbReference>
<reference evidence="5" key="1">
    <citation type="journal article" date="2020" name="Fungal Divers.">
        <title>Resolving the Mortierellaceae phylogeny through synthesis of multi-gene phylogenetics and phylogenomics.</title>
        <authorList>
            <person name="Vandepol N."/>
            <person name="Liber J."/>
            <person name="Desiro A."/>
            <person name="Na H."/>
            <person name="Kennedy M."/>
            <person name="Barry K."/>
            <person name="Grigoriev I.V."/>
            <person name="Miller A.N."/>
            <person name="O'Donnell K."/>
            <person name="Stajich J.E."/>
            <person name="Bonito G."/>
        </authorList>
    </citation>
    <scope>NUCLEOTIDE SEQUENCE</scope>
    <source>
        <strain evidence="5">MES-2147</strain>
    </source>
</reference>
<dbReference type="SUPFAM" id="SSF103473">
    <property type="entry name" value="MFS general substrate transporter"/>
    <property type="match status" value="1"/>
</dbReference>
<comment type="subcellular location">
    <subcellularLocation>
        <location evidence="1">Membrane</location>
        <topology evidence="1">Multi-pass membrane protein</topology>
    </subcellularLocation>
</comment>
<evidence type="ECO:0000256" key="3">
    <source>
        <dbReference type="SAM" id="MobiDB-lite"/>
    </source>
</evidence>
<feature type="transmembrane region" description="Helical" evidence="4">
    <location>
        <begin position="202"/>
        <end position="221"/>
    </location>
</feature>
<feature type="compositionally biased region" description="Basic and acidic residues" evidence="3">
    <location>
        <begin position="77"/>
        <end position="87"/>
    </location>
</feature>
<evidence type="ECO:0000313" key="5">
    <source>
        <dbReference type="EMBL" id="KAF9957161.1"/>
    </source>
</evidence>
<feature type="transmembrane region" description="Helical" evidence="4">
    <location>
        <begin position="401"/>
        <end position="422"/>
    </location>
</feature>
<dbReference type="InterPro" id="IPR050327">
    <property type="entry name" value="Proton-linked_MCT"/>
</dbReference>
<dbReference type="GO" id="GO:0022857">
    <property type="term" value="F:transmembrane transporter activity"/>
    <property type="evidence" value="ECO:0007669"/>
    <property type="project" value="InterPro"/>
</dbReference>
<name>A0A9P6J129_9FUNG</name>
<dbReference type="EMBL" id="JAAAHW010006636">
    <property type="protein sequence ID" value="KAF9957161.1"/>
    <property type="molecule type" value="Genomic_DNA"/>
</dbReference>
<proteinExistence type="inferred from homology"/>
<feature type="transmembrane region" description="Helical" evidence="4">
    <location>
        <begin position="233"/>
        <end position="253"/>
    </location>
</feature>
<feature type="transmembrane region" description="Helical" evidence="4">
    <location>
        <begin position="428"/>
        <end position="449"/>
    </location>
</feature>
<feature type="transmembrane region" description="Helical" evidence="4">
    <location>
        <begin position="120"/>
        <end position="138"/>
    </location>
</feature>
<keyword evidence="4" id="KW-0812">Transmembrane</keyword>
<keyword evidence="4" id="KW-1133">Transmembrane helix</keyword>
<dbReference type="AlphaFoldDB" id="A0A9P6J129"/>
<evidence type="ECO:0008006" key="7">
    <source>
        <dbReference type="Google" id="ProtNLM"/>
    </source>
</evidence>
<feature type="transmembrane region" description="Helical" evidence="4">
    <location>
        <begin position="144"/>
        <end position="163"/>
    </location>
</feature>
<dbReference type="InterPro" id="IPR011701">
    <property type="entry name" value="MFS"/>
</dbReference>
<dbReference type="OrthoDB" id="2213137at2759"/>
<evidence type="ECO:0000256" key="2">
    <source>
        <dbReference type="ARBA" id="ARBA00006727"/>
    </source>
</evidence>
<organism evidence="5 6">
    <name type="scientific">Modicella reniformis</name>
    <dbReference type="NCBI Taxonomy" id="1440133"/>
    <lineage>
        <taxon>Eukaryota</taxon>
        <taxon>Fungi</taxon>
        <taxon>Fungi incertae sedis</taxon>
        <taxon>Mucoromycota</taxon>
        <taxon>Mortierellomycotina</taxon>
        <taxon>Mortierellomycetes</taxon>
        <taxon>Mortierellales</taxon>
        <taxon>Mortierellaceae</taxon>
        <taxon>Modicella</taxon>
    </lineage>
</organism>
<protein>
    <recommendedName>
        <fullName evidence="7">Major facilitator superfamily (MFS) profile domain-containing protein</fullName>
    </recommendedName>
</protein>
<comment type="similarity">
    <text evidence="2">Belongs to the major facilitator superfamily. Monocarboxylate porter (TC 2.A.1.13) family.</text>
</comment>
<dbReference type="InterPro" id="IPR036259">
    <property type="entry name" value="MFS_trans_sf"/>
</dbReference>
<keyword evidence="6" id="KW-1185">Reference proteome</keyword>
<dbReference type="Pfam" id="PF07690">
    <property type="entry name" value="MFS_1"/>
    <property type="match status" value="1"/>
</dbReference>
<evidence type="ECO:0000313" key="6">
    <source>
        <dbReference type="Proteomes" id="UP000749646"/>
    </source>
</evidence>
<dbReference type="Gene3D" id="1.20.1250.20">
    <property type="entry name" value="MFS general substrate transporter like domains"/>
    <property type="match status" value="2"/>
</dbReference>
<dbReference type="PANTHER" id="PTHR11360">
    <property type="entry name" value="MONOCARBOXYLATE TRANSPORTER"/>
    <property type="match status" value="1"/>
</dbReference>
<evidence type="ECO:0000256" key="1">
    <source>
        <dbReference type="ARBA" id="ARBA00004141"/>
    </source>
</evidence>
<evidence type="ECO:0000256" key="4">
    <source>
        <dbReference type="SAM" id="Phobius"/>
    </source>
</evidence>
<comment type="caution">
    <text evidence="5">The sequence shown here is derived from an EMBL/GenBank/DDBJ whole genome shotgun (WGS) entry which is preliminary data.</text>
</comment>
<feature type="region of interest" description="Disordered" evidence="3">
    <location>
        <begin position="1"/>
        <end position="21"/>
    </location>
</feature>
<gene>
    <name evidence="5" type="ORF">BGZ65_002223</name>
</gene>
<feature type="region of interest" description="Disordered" evidence="3">
    <location>
        <begin position="51"/>
        <end position="112"/>
    </location>
</feature>
<accession>A0A9P6J129</accession>
<sequence>MTSSSQPSGHPEATTYMTPASELPSTLAMAFENPSSTSLALTSGIAHMGHHHHDLEHNSSHMHPNRPRSKAPSVISEKFEGQDRSSTDNDENATVNEKGDRPPSTFSSSKQGKILDYPEGGFGWLVVLASFVVNFWAFGPNITAVVALGIVIASLGFIVASFSTQLWQLYLTQGLMYGFGGGIVFFSSISVTAQYFEKLRGLANGIAVAGSGIGGLVLAPLTRLLIAQVGIQWCQRIVGFCILGFMAAIFPFIRPRVKPVKGGPIFDWSLFKIPGFLWLLLTAFVVTFGYMVPIFLVPTYCREKLKEPATTGANLISLYSGINAVSRIGLGVAADKLGRTNTLFTCCFLAGVSCIAIWSVASNIQILTSFMVFYGLFGGGIFPVVVAQVVGVERLSAALGILYFGNVVGNLLGAPIATAIMQAQGGEYLGAIMFAGFTPVLAATFVLFVRFRINKKVLAIA</sequence>
<keyword evidence="4" id="KW-0472">Membrane</keyword>
<feature type="transmembrane region" description="Helical" evidence="4">
    <location>
        <begin position="273"/>
        <end position="297"/>
    </location>
</feature>
<feature type="transmembrane region" description="Helical" evidence="4">
    <location>
        <begin position="367"/>
        <end position="389"/>
    </location>
</feature>
<feature type="transmembrane region" description="Helical" evidence="4">
    <location>
        <begin position="343"/>
        <end position="361"/>
    </location>
</feature>
<dbReference type="Proteomes" id="UP000749646">
    <property type="component" value="Unassembled WGS sequence"/>
</dbReference>